<dbReference type="AlphaFoldDB" id="A0AAV1WJE6"/>
<evidence type="ECO:0000256" key="1">
    <source>
        <dbReference type="SAM" id="MobiDB-lite"/>
    </source>
</evidence>
<proteinExistence type="predicted"/>
<dbReference type="Proteomes" id="UP001497480">
    <property type="component" value="Unassembled WGS sequence"/>
</dbReference>
<dbReference type="EMBL" id="CAXHTB010000007">
    <property type="protein sequence ID" value="CAL0309407.1"/>
    <property type="molecule type" value="Genomic_DNA"/>
</dbReference>
<feature type="compositionally biased region" description="Polar residues" evidence="1">
    <location>
        <begin position="20"/>
        <end position="38"/>
    </location>
</feature>
<comment type="caution">
    <text evidence="2">The sequence shown here is derived from an EMBL/GenBank/DDBJ whole genome shotgun (WGS) entry which is preliminary data.</text>
</comment>
<evidence type="ECO:0000313" key="2">
    <source>
        <dbReference type="EMBL" id="CAL0309407.1"/>
    </source>
</evidence>
<sequence length="73" mass="7485">MKEAIPSVKALRSLGHISPTLPNALSKGPSSTQPQASCPETVGPRAMEHGLVLDLCPVSRPVFEIGHVGTGAG</sequence>
<organism evidence="2 3">
    <name type="scientific">Lupinus luteus</name>
    <name type="common">European yellow lupine</name>
    <dbReference type="NCBI Taxonomy" id="3873"/>
    <lineage>
        <taxon>Eukaryota</taxon>
        <taxon>Viridiplantae</taxon>
        <taxon>Streptophyta</taxon>
        <taxon>Embryophyta</taxon>
        <taxon>Tracheophyta</taxon>
        <taxon>Spermatophyta</taxon>
        <taxon>Magnoliopsida</taxon>
        <taxon>eudicotyledons</taxon>
        <taxon>Gunneridae</taxon>
        <taxon>Pentapetalae</taxon>
        <taxon>rosids</taxon>
        <taxon>fabids</taxon>
        <taxon>Fabales</taxon>
        <taxon>Fabaceae</taxon>
        <taxon>Papilionoideae</taxon>
        <taxon>50 kb inversion clade</taxon>
        <taxon>genistoids sensu lato</taxon>
        <taxon>core genistoids</taxon>
        <taxon>Genisteae</taxon>
        <taxon>Lupinus</taxon>
    </lineage>
</organism>
<accession>A0AAV1WJE6</accession>
<name>A0AAV1WJE6_LUPLU</name>
<protein>
    <submittedName>
        <fullName evidence="2">Uncharacterized protein</fullName>
    </submittedName>
</protein>
<evidence type="ECO:0000313" key="3">
    <source>
        <dbReference type="Proteomes" id="UP001497480"/>
    </source>
</evidence>
<gene>
    <name evidence="2" type="ORF">LLUT_LOCUS10467</name>
</gene>
<feature type="region of interest" description="Disordered" evidence="1">
    <location>
        <begin position="18"/>
        <end position="42"/>
    </location>
</feature>
<reference evidence="2 3" key="1">
    <citation type="submission" date="2024-03" db="EMBL/GenBank/DDBJ databases">
        <authorList>
            <person name="Martinez-Hernandez J."/>
        </authorList>
    </citation>
    <scope>NUCLEOTIDE SEQUENCE [LARGE SCALE GENOMIC DNA]</scope>
</reference>
<keyword evidence="3" id="KW-1185">Reference proteome</keyword>